<accession>A0A914WQ27</accession>
<evidence type="ECO:0000313" key="3">
    <source>
        <dbReference type="WBParaSite" id="PSAMB.scaffold4992size12948.g25649.t1"/>
    </source>
</evidence>
<organism evidence="2 3">
    <name type="scientific">Plectus sambesii</name>
    <dbReference type="NCBI Taxonomy" id="2011161"/>
    <lineage>
        <taxon>Eukaryota</taxon>
        <taxon>Metazoa</taxon>
        <taxon>Ecdysozoa</taxon>
        <taxon>Nematoda</taxon>
        <taxon>Chromadorea</taxon>
        <taxon>Plectida</taxon>
        <taxon>Plectina</taxon>
        <taxon>Plectoidea</taxon>
        <taxon>Plectidae</taxon>
        <taxon>Plectus</taxon>
    </lineage>
</organism>
<keyword evidence="2" id="KW-1185">Reference proteome</keyword>
<dbReference type="AlphaFoldDB" id="A0A914WQ27"/>
<name>A0A914WQ27_9BILA</name>
<proteinExistence type="predicted"/>
<keyword evidence="1" id="KW-0732">Signal</keyword>
<feature type="signal peptide" evidence="1">
    <location>
        <begin position="1"/>
        <end position="20"/>
    </location>
</feature>
<dbReference type="Proteomes" id="UP000887566">
    <property type="component" value="Unplaced"/>
</dbReference>
<dbReference type="WBParaSite" id="PSAMB.scaffold4992size12948.g25649.t1">
    <property type="protein sequence ID" value="PSAMB.scaffold4992size12948.g25649.t1"/>
    <property type="gene ID" value="PSAMB.scaffold4992size12948.g25649"/>
</dbReference>
<evidence type="ECO:0000313" key="2">
    <source>
        <dbReference type="Proteomes" id="UP000887566"/>
    </source>
</evidence>
<evidence type="ECO:0000256" key="1">
    <source>
        <dbReference type="SAM" id="SignalP"/>
    </source>
</evidence>
<reference evidence="3" key="1">
    <citation type="submission" date="2022-11" db="UniProtKB">
        <authorList>
            <consortium name="WormBaseParasite"/>
        </authorList>
    </citation>
    <scope>IDENTIFICATION</scope>
</reference>
<protein>
    <submittedName>
        <fullName evidence="3">Uncharacterized protein</fullName>
    </submittedName>
</protein>
<sequence>MKKLFVAIWLVLVLASSAMAAPTDLSNFSLGLGKRMDPNSYGIGFGKRMDSTAYQIGLGKRQLSKWDTVKRVDPQSFPIGFGKRSFDYLQDDFEQ</sequence>
<feature type="chain" id="PRO_5036940975" evidence="1">
    <location>
        <begin position="21"/>
        <end position="95"/>
    </location>
</feature>